<evidence type="ECO:0000256" key="1">
    <source>
        <dbReference type="SAM" id="MobiDB-lite"/>
    </source>
</evidence>
<sequence>MHQPPSLSVPAAQQANRPEKTSHSSSHGRSPSPSPSTSTSASDSVGNSGEHGSGPGTGMQPGHASRPAKETACFLRRALRPSLDHRATSGSSDGKQHRFKALATPPPLHQQPHTPCNVTSALPWSDELGGVPPAPRGPSRAELNRSASSTSHLGRLYGTKPPPLVGTSEVLAGKRKAPDSTSDRSDRAKRCRQRLLTVAKKAARRIDLPAQATAGSSKLTKRALDRLSEEIRCEEDEAAMRESMPDWGKRPLQCRRASSESCITLEEVVERSHHSRWQQIKRRSSLTTASAYNDRFRFAPPDAADGHHHGLAQQPGPSLVPSSAVGATDDGRDDPLPQLSLLSATETAPVGWRCPSVNLRDAPAVSTFQPEQQRFWPLVDHQLDYTGARMLSAAMSGAISASSPAASAASSARKAVGHEPPRQSDGSRTVPATPSKATRAAPRTDSIVAADVVKEPPRRAETVHASTSSFSPSPHSDDPTVSSGSQFSKLECGGPSYKPAAYAWKRSISAGPGPVGSTVGKGAVPPSSTLASIMAYSRRQAAESRLSQMSQVGRGLEREASSSSESEGDCTPRQLRFNAIVAQAREGARKGAARPVGDDDMAITPDSDVGGEPLGAPAALSLGDLQPTKKVAGRSWAAVPSDYFGDWDASAQRARLA</sequence>
<dbReference type="Proteomes" id="UP000323386">
    <property type="component" value="Unassembled WGS sequence"/>
</dbReference>
<feature type="region of interest" description="Disordered" evidence="1">
    <location>
        <begin position="508"/>
        <end position="527"/>
    </location>
</feature>
<dbReference type="OrthoDB" id="2553927at2759"/>
<dbReference type="EMBL" id="OOIP01000027">
    <property type="protein sequence ID" value="SPO41375.1"/>
    <property type="molecule type" value="Genomic_DNA"/>
</dbReference>
<feature type="compositionally biased region" description="Low complexity" evidence="1">
    <location>
        <begin position="23"/>
        <end position="48"/>
    </location>
</feature>
<protein>
    <submittedName>
        <fullName evidence="2">Uncharacterized protein</fullName>
    </submittedName>
</protein>
<feature type="region of interest" description="Disordered" evidence="1">
    <location>
        <begin position="540"/>
        <end position="574"/>
    </location>
</feature>
<reference evidence="2 3" key="1">
    <citation type="submission" date="2018-03" db="EMBL/GenBank/DDBJ databases">
        <authorList>
            <person name="Guldener U."/>
        </authorList>
    </citation>
    <scope>NUCLEOTIDE SEQUENCE [LARGE SCALE GENOMIC DNA]</scope>
    <source>
        <strain evidence="2 3">DAOM196992</strain>
    </source>
</reference>
<keyword evidence="3" id="KW-1185">Reference proteome</keyword>
<feature type="region of interest" description="Disordered" evidence="1">
    <location>
        <begin position="300"/>
        <end position="338"/>
    </location>
</feature>
<feature type="compositionally biased region" description="Polar residues" evidence="1">
    <location>
        <begin position="424"/>
        <end position="436"/>
    </location>
</feature>
<accession>A0A5C3FCI7</accession>
<feature type="compositionally biased region" description="Basic and acidic residues" evidence="1">
    <location>
        <begin position="176"/>
        <end position="188"/>
    </location>
</feature>
<gene>
    <name evidence="2" type="ORF">PSFLO_06857</name>
</gene>
<feature type="region of interest" description="Disordered" evidence="1">
    <location>
        <begin position="586"/>
        <end position="615"/>
    </location>
</feature>
<name>A0A5C3FCI7_9BASI</name>
<organism evidence="2 3">
    <name type="scientific">Pseudozyma flocculosa</name>
    <dbReference type="NCBI Taxonomy" id="84751"/>
    <lineage>
        <taxon>Eukaryota</taxon>
        <taxon>Fungi</taxon>
        <taxon>Dikarya</taxon>
        <taxon>Basidiomycota</taxon>
        <taxon>Ustilaginomycotina</taxon>
        <taxon>Ustilaginomycetes</taxon>
        <taxon>Ustilaginales</taxon>
        <taxon>Ustilaginaceae</taxon>
        <taxon>Pseudozyma</taxon>
    </lineage>
</organism>
<feature type="compositionally biased region" description="Gly residues" evidence="1">
    <location>
        <begin position="49"/>
        <end position="59"/>
    </location>
</feature>
<feature type="region of interest" description="Disordered" evidence="1">
    <location>
        <begin position="1"/>
        <end position="192"/>
    </location>
</feature>
<evidence type="ECO:0000313" key="2">
    <source>
        <dbReference type="EMBL" id="SPO41375.1"/>
    </source>
</evidence>
<feature type="region of interest" description="Disordered" evidence="1">
    <location>
        <begin position="409"/>
        <end position="487"/>
    </location>
</feature>
<feature type="compositionally biased region" description="Basic and acidic residues" evidence="1">
    <location>
        <begin position="452"/>
        <end position="462"/>
    </location>
</feature>
<dbReference type="AlphaFoldDB" id="A0A5C3FCI7"/>
<evidence type="ECO:0000313" key="3">
    <source>
        <dbReference type="Proteomes" id="UP000323386"/>
    </source>
</evidence>
<proteinExistence type="predicted"/>